<dbReference type="AlphaFoldDB" id="A0A8C0HBU5"/>
<reference evidence="2" key="2">
    <citation type="submission" date="2025-09" db="UniProtKB">
        <authorList>
            <consortium name="Ensembl"/>
        </authorList>
    </citation>
    <scope>IDENTIFICATION</scope>
</reference>
<evidence type="ECO:0000313" key="3">
    <source>
        <dbReference type="Proteomes" id="UP000694404"/>
    </source>
</evidence>
<evidence type="ECO:0000313" key="2">
    <source>
        <dbReference type="Ensembl" id="ENSCABP00000021985.1"/>
    </source>
</evidence>
<protein>
    <submittedName>
        <fullName evidence="2">Uncharacterized protein</fullName>
    </submittedName>
</protein>
<accession>A0A8C0HBU5</accession>
<reference evidence="2" key="1">
    <citation type="submission" date="2025-08" db="UniProtKB">
        <authorList>
            <consortium name="Ensembl"/>
        </authorList>
    </citation>
    <scope>IDENTIFICATION</scope>
</reference>
<dbReference type="Proteomes" id="UP000694404">
    <property type="component" value="Unplaced"/>
</dbReference>
<dbReference type="Ensembl" id="ENSCABT00000024088.1">
    <property type="protein sequence ID" value="ENSCABP00000021985.1"/>
    <property type="gene ID" value="ENSCABG00000016201.1"/>
</dbReference>
<feature type="signal peptide" evidence="1">
    <location>
        <begin position="1"/>
        <end position="20"/>
    </location>
</feature>
<proteinExistence type="predicted"/>
<feature type="chain" id="PRO_5034769118" evidence="1">
    <location>
        <begin position="21"/>
        <end position="70"/>
    </location>
</feature>
<organism evidence="2 3">
    <name type="scientific">Chelonoidis abingdonii</name>
    <name type="common">Abingdon island giant tortoise</name>
    <name type="synonym">Testudo abingdonii</name>
    <dbReference type="NCBI Taxonomy" id="106734"/>
    <lineage>
        <taxon>Eukaryota</taxon>
        <taxon>Metazoa</taxon>
        <taxon>Chordata</taxon>
        <taxon>Craniata</taxon>
        <taxon>Vertebrata</taxon>
        <taxon>Euteleostomi</taxon>
        <taxon>Archelosauria</taxon>
        <taxon>Testudinata</taxon>
        <taxon>Testudines</taxon>
        <taxon>Cryptodira</taxon>
        <taxon>Durocryptodira</taxon>
        <taxon>Testudinoidea</taxon>
        <taxon>Testudinidae</taxon>
        <taxon>Chelonoidis</taxon>
    </lineage>
</organism>
<name>A0A8C0HBU5_CHEAB</name>
<keyword evidence="1" id="KW-0732">Signal</keyword>
<evidence type="ECO:0000256" key="1">
    <source>
        <dbReference type="SAM" id="SignalP"/>
    </source>
</evidence>
<sequence>MVALLLTTALNFFAIWHIIAFDELQTDHKNHIDHYKIWARAVKQAMLVKSAMASLVFKIFCAQEKILECM</sequence>
<keyword evidence="3" id="KW-1185">Reference proteome</keyword>